<sequence>MTSFIQEFCELFTSSKKLSGEKSSWLIESEYGSHTIVIVDSTEELESLEYSIAIVKKGLREEKEYKGSVFDLSSKYYYKTSSKIEIKFIQFLLYEKARFMPINGHTRKYER</sequence>
<dbReference type="AlphaFoldDB" id="A0A5S3WWL1"/>
<dbReference type="EMBL" id="PNCJ01000034">
    <property type="protein sequence ID" value="TMP33850.1"/>
    <property type="molecule type" value="Genomic_DNA"/>
</dbReference>
<evidence type="ECO:0000313" key="1">
    <source>
        <dbReference type="EMBL" id="TMP33850.1"/>
    </source>
</evidence>
<gene>
    <name evidence="1" type="ORF">CWB98_18875</name>
</gene>
<reference evidence="2" key="2">
    <citation type="submission" date="2019-06" db="EMBL/GenBank/DDBJ databases">
        <title>Co-occurence of chitin degradation, pigmentation and bioactivity in marine Pseudoalteromonas.</title>
        <authorList>
            <person name="Sonnenschein E.C."/>
            <person name="Bech P.K."/>
        </authorList>
    </citation>
    <scope>NUCLEOTIDE SEQUENCE [LARGE SCALE GENOMIC DNA]</scope>
    <source>
        <strain evidence="2">S2599</strain>
    </source>
</reference>
<accession>A0A5S3WWL1</accession>
<reference evidence="1 2" key="1">
    <citation type="submission" date="2018-01" db="EMBL/GenBank/DDBJ databases">
        <authorList>
            <person name="Paulsen S."/>
            <person name="Gram L.K."/>
        </authorList>
    </citation>
    <scope>NUCLEOTIDE SEQUENCE [LARGE SCALE GENOMIC DNA]</scope>
    <source>
        <strain evidence="1 2">S2599</strain>
    </source>
</reference>
<organism evidence="1 2">
    <name type="scientific">Pseudoalteromonas rubra</name>
    <dbReference type="NCBI Taxonomy" id="43658"/>
    <lineage>
        <taxon>Bacteria</taxon>
        <taxon>Pseudomonadati</taxon>
        <taxon>Pseudomonadota</taxon>
        <taxon>Gammaproteobacteria</taxon>
        <taxon>Alteromonadales</taxon>
        <taxon>Pseudoalteromonadaceae</taxon>
        <taxon>Pseudoalteromonas</taxon>
    </lineage>
</organism>
<protein>
    <submittedName>
        <fullName evidence="1">Uncharacterized protein</fullName>
    </submittedName>
</protein>
<evidence type="ECO:0000313" key="2">
    <source>
        <dbReference type="Proteomes" id="UP000306719"/>
    </source>
</evidence>
<name>A0A5S3WWL1_9GAMM</name>
<comment type="caution">
    <text evidence="1">The sequence shown here is derived from an EMBL/GenBank/DDBJ whole genome shotgun (WGS) entry which is preliminary data.</text>
</comment>
<dbReference type="Proteomes" id="UP000306719">
    <property type="component" value="Unassembled WGS sequence"/>
</dbReference>
<proteinExistence type="predicted"/>